<dbReference type="PANTHER" id="PTHR23076">
    <property type="entry name" value="METALLOPROTEASE M41 FTSH"/>
    <property type="match status" value="1"/>
</dbReference>
<dbReference type="Gene3D" id="3.40.50.300">
    <property type="entry name" value="P-loop containing nucleotide triphosphate hydrolases"/>
    <property type="match status" value="1"/>
</dbReference>
<dbReference type="AlphaFoldDB" id="A0A7W4UIN9"/>
<protein>
    <submittedName>
        <fullName evidence="19">Cell division protease FtsH</fullName>
        <ecNumber evidence="19">3.4.24.-</ecNumber>
    </submittedName>
</protein>
<dbReference type="PANTHER" id="PTHR23076:SF97">
    <property type="entry name" value="ATP-DEPENDENT ZINC METALLOPROTEASE YME1L1"/>
    <property type="match status" value="1"/>
</dbReference>
<dbReference type="InterPro" id="IPR037219">
    <property type="entry name" value="Peptidase_M41-like"/>
</dbReference>
<dbReference type="CDD" id="cd19501">
    <property type="entry name" value="RecA-like_FtsH"/>
    <property type="match status" value="1"/>
</dbReference>
<dbReference type="GO" id="GO:0016887">
    <property type="term" value="F:ATP hydrolysis activity"/>
    <property type="evidence" value="ECO:0007669"/>
    <property type="project" value="InterPro"/>
</dbReference>
<dbReference type="EMBL" id="JACHVX010000006">
    <property type="protein sequence ID" value="MBB2924891.1"/>
    <property type="molecule type" value="Genomic_DNA"/>
</dbReference>
<keyword evidence="19" id="KW-0132">Cell division</keyword>
<dbReference type="InterPro" id="IPR003960">
    <property type="entry name" value="ATPase_AAA_CS"/>
</dbReference>
<feature type="transmembrane region" description="Helical" evidence="17">
    <location>
        <begin position="191"/>
        <end position="212"/>
    </location>
</feature>
<evidence type="ECO:0000256" key="12">
    <source>
        <dbReference type="ARBA" id="ARBA00022989"/>
    </source>
</evidence>
<keyword evidence="4 19" id="KW-0645">Protease</keyword>
<dbReference type="GO" id="GO:0046872">
    <property type="term" value="F:metal ion binding"/>
    <property type="evidence" value="ECO:0007669"/>
    <property type="project" value="UniProtKB-KW"/>
</dbReference>
<evidence type="ECO:0000256" key="9">
    <source>
        <dbReference type="ARBA" id="ARBA00022833"/>
    </source>
</evidence>
<keyword evidence="7 15" id="KW-0547">Nucleotide-binding</keyword>
<evidence type="ECO:0000256" key="8">
    <source>
        <dbReference type="ARBA" id="ARBA00022801"/>
    </source>
</evidence>
<keyword evidence="10 15" id="KW-0067">ATP-binding</keyword>
<evidence type="ECO:0000256" key="6">
    <source>
        <dbReference type="ARBA" id="ARBA00022723"/>
    </source>
</evidence>
<dbReference type="SMART" id="SM00382">
    <property type="entry name" value="AAA"/>
    <property type="match status" value="1"/>
</dbReference>
<evidence type="ECO:0000313" key="20">
    <source>
        <dbReference type="Proteomes" id="UP000518206"/>
    </source>
</evidence>
<reference evidence="19 20" key="1">
    <citation type="submission" date="2020-08" db="EMBL/GenBank/DDBJ databases">
        <title>The Agave Microbiome: Exploring the role of microbial communities in plant adaptations to desert environments.</title>
        <authorList>
            <person name="Partida-Martinez L.P."/>
        </authorList>
    </citation>
    <scope>NUCLEOTIDE SEQUENCE [LARGE SCALE GENOMIC DNA]</scope>
    <source>
        <strain evidence="19 20">RAS26</strain>
    </source>
</reference>
<evidence type="ECO:0000256" key="15">
    <source>
        <dbReference type="RuleBase" id="RU003651"/>
    </source>
</evidence>
<feature type="transmembrane region" description="Helical" evidence="17">
    <location>
        <begin position="86"/>
        <end position="106"/>
    </location>
</feature>
<dbReference type="Proteomes" id="UP000518206">
    <property type="component" value="Unassembled WGS sequence"/>
</dbReference>
<accession>A0A7W4UIN9</accession>
<organism evidence="19 20">
    <name type="scientific">Cellulomonas cellasea</name>
    <dbReference type="NCBI Taxonomy" id="43670"/>
    <lineage>
        <taxon>Bacteria</taxon>
        <taxon>Bacillati</taxon>
        <taxon>Actinomycetota</taxon>
        <taxon>Actinomycetes</taxon>
        <taxon>Micrococcales</taxon>
        <taxon>Cellulomonadaceae</taxon>
        <taxon>Cellulomonas</taxon>
    </lineage>
</organism>
<dbReference type="Pfam" id="PF00004">
    <property type="entry name" value="AAA"/>
    <property type="match status" value="1"/>
</dbReference>
<name>A0A7W4UIN9_9CELL</name>
<keyword evidence="9" id="KW-0862">Zinc</keyword>
<keyword evidence="12 17" id="KW-1133">Transmembrane helix</keyword>
<dbReference type="GO" id="GO:0004176">
    <property type="term" value="F:ATP-dependent peptidase activity"/>
    <property type="evidence" value="ECO:0007669"/>
    <property type="project" value="InterPro"/>
</dbReference>
<evidence type="ECO:0000256" key="13">
    <source>
        <dbReference type="ARBA" id="ARBA00023049"/>
    </source>
</evidence>
<sequence length="676" mass="69133">MSSRPADDGGMTPDERIPAASATSLPATAAPEAAPTASPSTTADGSTAPAGTGSAAGRGAGAAGTAGPDDERPLLSSLRRWSRNRTVLAVTAGVLVLGGTGAAVAASSAGSAVEPREVPLTAALASIAAGDVTAATLDDGTSTVTLDLAGGAATQTRFPADYADELTQTLVDADVALDTTDGTDQGPVAEAALRVFPVVLVLGLLFLLVRVLNPGMLGATKKKALTSGEVPTVTFADVAGADEAVDQLREMVQFLRDPARFEAVGATRPRGALLVGPPGTGKTLLARAVAGEAGVPFFALAGSDFVETYVGVGARRVRDLFAEARKAERAIIFIDEIDAVGRARSGKGSNGNDGERENTLISLLNEMDGFGGSQIVVLAATNRADILDAALTRPGRLDREVHVPNPDRRGRTLILEVHGRTRPLADDVDLVQVARQTPGMSGADLAQVVNEACMEAARRGQPFVDAACFQGAIATVALGRARTSALVTEFDRRITAWHEAGHTIAAALLPDADDPVSVTIVPRGPAGGVTWMSGSDDIFLPRKKALAQLIVAMAGRAAEERLLDGEFTQGASGDLQSATSLATSMVTQYGMTGFGYAQLDADTLRVGGEVAARAHAHVDALLQDAHATATALLAEHAELLEAVADALLLDETLDGPQVFALVAEHSAPAQGAVTAA</sequence>
<evidence type="ECO:0000256" key="1">
    <source>
        <dbReference type="ARBA" id="ARBA00001947"/>
    </source>
</evidence>
<keyword evidence="14 17" id="KW-0472">Membrane</keyword>
<keyword evidence="6" id="KW-0479">Metal-binding</keyword>
<comment type="subcellular location">
    <subcellularLocation>
        <location evidence="2">Membrane</location>
        <topology evidence="2">Multi-pass membrane protein</topology>
    </subcellularLocation>
</comment>
<dbReference type="InterPro" id="IPR000642">
    <property type="entry name" value="Peptidase_M41"/>
</dbReference>
<dbReference type="SUPFAM" id="SSF140990">
    <property type="entry name" value="FtsH protease domain-like"/>
    <property type="match status" value="1"/>
</dbReference>
<dbReference type="InterPro" id="IPR041569">
    <property type="entry name" value="AAA_lid_3"/>
</dbReference>
<dbReference type="GO" id="GO:0005524">
    <property type="term" value="F:ATP binding"/>
    <property type="evidence" value="ECO:0007669"/>
    <property type="project" value="UniProtKB-KW"/>
</dbReference>
<dbReference type="Gene3D" id="1.20.58.760">
    <property type="entry name" value="Peptidase M41"/>
    <property type="match status" value="1"/>
</dbReference>
<comment type="similarity">
    <text evidence="15">Belongs to the AAA ATPase family.</text>
</comment>
<dbReference type="GO" id="GO:0005886">
    <property type="term" value="C:plasma membrane"/>
    <property type="evidence" value="ECO:0007669"/>
    <property type="project" value="TreeGrafter"/>
</dbReference>
<feature type="region of interest" description="Disordered" evidence="16">
    <location>
        <begin position="1"/>
        <end position="73"/>
    </location>
</feature>
<dbReference type="InterPro" id="IPR003959">
    <property type="entry name" value="ATPase_AAA_core"/>
</dbReference>
<feature type="compositionally biased region" description="Gly residues" evidence="16">
    <location>
        <begin position="54"/>
        <end position="64"/>
    </location>
</feature>
<dbReference type="RefSeq" id="WP_183297645.1">
    <property type="nucleotide sequence ID" value="NZ_JACHVX010000006.1"/>
</dbReference>
<evidence type="ECO:0000256" key="14">
    <source>
        <dbReference type="ARBA" id="ARBA00023136"/>
    </source>
</evidence>
<gene>
    <name evidence="19" type="ORF">FHR80_003827</name>
</gene>
<evidence type="ECO:0000256" key="16">
    <source>
        <dbReference type="SAM" id="MobiDB-lite"/>
    </source>
</evidence>
<evidence type="ECO:0000259" key="18">
    <source>
        <dbReference type="SMART" id="SM00382"/>
    </source>
</evidence>
<evidence type="ECO:0000256" key="7">
    <source>
        <dbReference type="ARBA" id="ARBA00022741"/>
    </source>
</evidence>
<evidence type="ECO:0000256" key="2">
    <source>
        <dbReference type="ARBA" id="ARBA00004141"/>
    </source>
</evidence>
<keyword evidence="5 17" id="KW-0812">Transmembrane</keyword>
<dbReference type="InterPro" id="IPR003593">
    <property type="entry name" value="AAA+_ATPase"/>
</dbReference>
<keyword evidence="19" id="KW-0131">Cell cycle</keyword>
<dbReference type="Pfam" id="PF17862">
    <property type="entry name" value="AAA_lid_3"/>
    <property type="match status" value="1"/>
</dbReference>
<comment type="caution">
    <text evidence="19">The sequence shown here is derived from an EMBL/GenBank/DDBJ whole genome shotgun (WGS) entry which is preliminary data.</text>
</comment>
<evidence type="ECO:0000256" key="4">
    <source>
        <dbReference type="ARBA" id="ARBA00022670"/>
    </source>
</evidence>
<keyword evidence="13" id="KW-0482">Metalloprotease</keyword>
<feature type="compositionally biased region" description="Low complexity" evidence="16">
    <location>
        <begin position="18"/>
        <end position="53"/>
    </location>
</feature>
<dbReference type="Pfam" id="PF01434">
    <property type="entry name" value="Peptidase_M41"/>
    <property type="match status" value="1"/>
</dbReference>
<evidence type="ECO:0000313" key="19">
    <source>
        <dbReference type="EMBL" id="MBB2924891.1"/>
    </source>
</evidence>
<dbReference type="Gene3D" id="1.10.8.60">
    <property type="match status" value="1"/>
</dbReference>
<evidence type="ECO:0000256" key="5">
    <source>
        <dbReference type="ARBA" id="ARBA00022692"/>
    </source>
</evidence>
<dbReference type="GO" id="GO:0006508">
    <property type="term" value="P:proteolysis"/>
    <property type="evidence" value="ECO:0007669"/>
    <property type="project" value="UniProtKB-KW"/>
</dbReference>
<keyword evidence="8 19" id="KW-0378">Hydrolase</keyword>
<dbReference type="SUPFAM" id="SSF52540">
    <property type="entry name" value="P-loop containing nucleoside triphosphate hydrolases"/>
    <property type="match status" value="1"/>
</dbReference>
<dbReference type="InterPro" id="IPR027417">
    <property type="entry name" value="P-loop_NTPase"/>
</dbReference>
<evidence type="ECO:0000256" key="10">
    <source>
        <dbReference type="ARBA" id="ARBA00022840"/>
    </source>
</evidence>
<comment type="similarity">
    <text evidence="3">In the C-terminal section; belongs to the peptidase M41 family.</text>
</comment>
<feature type="domain" description="AAA+ ATPase" evidence="18">
    <location>
        <begin position="268"/>
        <end position="407"/>
    </location>
</feature>
<evidence type="ECO:0000256" key="3">
    <source>
        <dbReference type="ARBA" id="ARBA00010044"/>
    </source>
</evidence>
<dbReference type="PROSITE" id="PS00674">
    <property type="entry name" value="AAA"/>
    <property type="match status" value="1"/>
</dbReference>
<keyword evidence="11" id="KW-0809">Transit peptide</keyword>
<dbReference type="GO" id="GO:0030163">
    <property type="term" value="P:protein catabolic process"/>
    <property type="evidence" value="ECO:0007669"/>
    <property type="project" value="TreeGrafter"/>
</dbReference>
<dbReference type="EC" id="3.4.24.-" evidence="19"/>
<dbReference type="GO" id="GO:0004222">
    <property type="term" value="F:metalloendopeptidase activity"/>
    <property type="evidence" value="ECO:0007669"/>
    <property type="project" value="InterPro"/>
</dbReference>
<reference evidence="19 20" key="2">
    <citation type="submission" date="2020-08" db="EMBL/GenBank/DDBJ databases">
        <authorList>
            <person name="Partida-Martinez L."/>
            <person name="Huntemann M."/>
            <person name="Clum A."/>
            <person name="Wang J."/>
            <person name="Palaniappan K."/>
            <person name="Ritter S."/>
            <person name="Chen I.-M."/>
            <person name="Stamatis D."/>
            <person name="Reddy T."/>
            <person name="O'Malley R."/>
            <person name="Daum C."/>
            <person name="Shapiro N."/>
            <person name="Ivanova N."/>
            <person name="Kyrpides N."/>
            <person name="Woyke T."/>
        </authorList>
    </citation>
    <scope>NUCLEOTIDE SEQUENCE [LARGE SCALE GENOMIC DNA]</scope>
    <source>
        <strain evidence="19 20">RAS26</strain>
    </source>
</reference>
<proteinExistence type="inferred from homology"/>
<dbReference type="FunFam" id="3.40.50.300:FF:000277">
    <property type="entry name" value="ATP-dependent zinc metalloprotease FtsH"/>
    <property type="match status" value="1"/>
</dbReference>
<dbReference type="FunFam" id="1.10.8.60:FF:000001">
    <property type="entry name" value="ATP-dependent zinc metalloprotease FtsH"/>
    <property type="match status" value="1"/>
</dbReference>
<dbReference type="GO" id="GO:0051301">
    <property type="term" value="P:cell division"/>
    <property type="evidence" value="ECO:0007669"/>
    <property type="project" value="UniProtKB-KW"/>
</dbReference>
<evidence type="ECO:0000256" key="11">
    <source>
        <dbReference type="ARBA" id="ARBA00022946"/>
    </source>
</evidence>
<comment type="cofactor">
    <cofactor evidence="1">
        <name>Zn(2+)</name>
        <dbReference type="ChEBI" id="CHEBI:29105"/>
    </cofactor>
</comment>
<evidence type="ECO:0000256" key="17">
    <source>
        <dbReference type="SAM" id="Phobius"/>
    </source>
</evidence>